<feature type="domain" description="Serine/threonine specific protein phosphatases" evidence="8">
    <location>
        <begin position="157"/>
        <end position="458"/>
    </location>
</feature>
<organism evidence="9">
    <name type="scientific">Haptolina ericina</name>
    <dbReference type="NCBI Taxonomy" id="156174"/>
    <lineage>
        <taxon>Eukaryota</taxon>
        <taxon>Haptista</taxon>
        <taxon>Haptophyta</taxon>
        <taxon>Prymnesiophyceae</taxon>
        <taxon>Prymnesiales</taxon>
        <taxon>Prymnesiaceae</taxon>
        <taxon>Haptolina</taxon>
    </lineage>
</organism>
<protein>
    <recommendedName>
        <fullName evidence="2">protein-serine/threonine phosphatase</fullName>
        <ecNumber evidence="2">3.1.3.16</ecNumber>
    </recommendedName>
</protein>
<keyword evidence="5" id="KW-0378">Hydrolase</keyword>
<dbReference type="SMART" id="SM00156">
    <property type="entry name" value="PP2Ac"/>
    <property type="match status" value="1"/>
</dbReference>
<dbReference type="SUPFAM" id="SSF56300">
    <property type="entry name" value="Metallo-dependent phosphatases"/>
    <property type="match status" value="1"/>
</dbReference>
<evidence type="ECO:0000256" key="2">
    <source>
        <dbReference type="ARBA" id="ARBA00013081"/>
    </source>
</evidence>
<evidence type="ECO:0000256" key="3">
    <source>
        <dbReference type="ARBA" id="ARBA00022723"/>
    </source>
</evidence>
<evidence type="ECO:0000259" key="8">
    <source>
        <dbReference type="SMART" id="SM00156"/>
    </source>
</evidence>
<name>A0A7S3F1B8_9EUKA</name>
<evidence type="ECO:0000256" key="7">
    <source>
        <dbReference type="SAM" id="MobiDB-lite"/>
    </source>
</evidence>
<proteinExistence type="predicted"/>
<dbReference type="EC" id="3.1.3.16" evidence="2"/>
<evidence type="ECO:0000256" key="4">
    <source>
        <dbReference type="ARBA" id="ARBA00022737"/>
    </source>
</evidence>
<dbReference type="PANTHER" id="PTHR45668:SF5">
    <property type="entry name" value="SERINE_THREONINE-PROTEIN PHOSPHATASE 5"/>
    <property type="match status" value="1"/>
</dbReference>
<dbReference type="GO" id="GO:0004722">
    <property type="term" value="F:protein serine/threonine phosphatase activity"/>
    <property type="evidence" value="ECO:0007669"/>
    <property type="project" value="UniProtKB-EC"/>
</dbReference>
<accession>A0A7S3F1B8</accession>
<feature type="region of interest" description="Disordered" evidence="7">
    <location>
        <begin position="1"/>
        <end position="84"/>
    </location>
</feature>
<dbReference type="Pfam" id="PF08321">
    <property type="entry name" value="PPP5"/>
    <property type="match status" value="1"/>
</dbReference>
<dbReference type="GO" id="GO:0046872">
    <property type="term" value="F:metal ion binding"/>
    <property type="evidence" value="ECO:0007669"/>
    <property type="project" value="UniProtKB-KW"/>
</dbReference>
<dbReference type="InterPro" id="IPR051134">
    <property type="entry name" value="PPP_phosphatase"/>
</dbReference>
<dbReference type="AlphaFoldDB" id="A0A7S3F1B8"/>
<dbReference type="InterPro" id="IPR029052">
    <property type="entry name" value="Metallo-depent_PP-like"/>
</dbReference>
<dbReference type="InterPro" id="IPR004843">
    <property type="entry name" value="Calcineurin-like_PHP"/>
</dbReference>
<keyword evidence="3" id="KW-0479">Metal-binding</keyword>
<gene>
    <name evidence="9" type="ORF">HERI1096_LOCUS21683</name>
</gene>
<dbReference type="InterPro" id="IPR013235">
    <property type="entry name" value="PPP_dom"/>
</dbReference>
<keyword evidence="4" id="KW-0677">Repeat</keyword>
<keyword evidence="6" id="KW-0464">Manganese</keyword>
<evidence type="ECO:0000256" key="6">
    <source>
        <dbReference type="ARBA" id="ARBA00023211"/>
    </source>
</evidence>
<feature type="compositionally biased region" description="Polar residues" evidence="7">
    <location>
        <begin position="61"/>
        <end position="71"/>
    </location>
</feature>
<evidence type="ECO:0000256" key="1">
    <source>
        <dbReference type="ARBA" id="ARBA00001936"/>
    </source>
</evidence>
<feature type="compositionally biased region" description="Basic and acidic residues" evidence="7">
    <location>
        <begin position="40"/>
        <end position="49"/>
    </location>
</feature>
<reference evidence="9" key="1">
    <citation type="submission" date="2021-01" db="EMBL/GenBank/DDBJ databases">
        <authorList>
            <person name="Corre E."/>
            <person name="Pelletier E."/>
            <person name="Niang G."/>
            <person name="Scheremetjew M."/>
            <person name="Finn R."/>
            <person name="Kale V."/>
            <person name="Holt S."/>
            <person name="Cochrane G."/>
            <person name="Meng A."/>
            <person name="Brown T."/>
            <person name="Cohen L."/>
        </authorList>
    </citation>
    <scope>NUCLEOTIDE SEQUENCE</scope>
    <source>
        <strain evidence="9">CCMP281</strain>
    </source>
</reference>
<dbReference type="PANTHER" id="PTHR45668">
    <property type="entry name" value="SERINE/THREONINE-PROTEIN PHOSPHATASE 5-RELATED"/>
    <property type="match status" value="1"/>
</dbReference>
<evidence type="ECO:0000313" key="9">
    <source>
        <dbReference type="EMBL" id="CAE0120982.1"/>
    </source>
</evidence>
<dbReference type="PRINTS" id="PR00114">
    <property type="entry name" value="STPHPHTASE"/>
</dbReference>
<dbReference type="EMBL" id="HBHX01038973">
    <property type="protein sequence ID" value="CAE0120982.1"/>
    <property type="molecule type" value="Transcribed_RNA"/>
</dbReference>
<dbReference type="Gene3D" id="3.60.21.10">
    <property type="match status" value="1"/>
</dbReference>
<evidence type="ECO:0000256" key="5">
    <source>
        <dbReference type="ARBA" id="ARBA00022801"/>
    </source>
</evidence>
<comment type="cofactor">
    <cofactor evidence="1">
        <name>Mn(2+)</name>
        <dbReference type="ChEBI" id="CHEBI:29035"/>
    </cofactor>
</comment>
<sequence length="469" mass="51611">MTEGTIKQSDKPLLARAASKGNLGAADGDGGPGALARSKSRGDGLRASDRSSAMVKRTSTDKGLSASSRGSTTGGPPKKGSEWSSEAWKLHMAAGVDRRKAVEDAEKFERDPANTEWFELMKNSTVESDYAGPKPKVAITKEDMAAMCAAFRKGETLHQKFVYQILLGVKRQWTWQAPKFRGQKSQTVVDLPEPPEGAKLIVVGDTHGQLQDVLWIFAEYGMPSEKTIYLFNGDVADRGTAAVEIFMLLFGFMQLCPGSVFLSRGNHENEEINERSLKFGGGFAEEVRSKYDSPVFDFFTELFELLPLAFVVARRALVVHGGLWRHRGVSLSQLRKLDARRQCPEAPQSYDEYLFFDILWSDPHPEDLDGVHESSRGDGCVLFGRDITAEFLRRNSLQLVIRSHQLPSDGHGYEVLHDGKCITVFSAPNYCGIMGNLGAMLRFDSSLAYTPLQFAAARTSSVNGGIVSI</sequence>
<dbReference type="InterPro" id="IPR006186">
    <property type="entry name" value="Ser/Thr-sp_prot-phosphatase"/>
</dbReference>
<dbReference type="Pfam" id="PF00149">
    <property type="entry name" value="Metallophos"/>
    <property type="match status" value="1"/>
</dbReference>